<evidence type="ECO:0008006" key="4">
    <source>
        <dbReference type="Google" id="ProtNLM"/>
    </source>
</evidence>
<evidence type="ECO:0000313" key="2">
    <source>
        <dbReference type="EMBL" id="GIH02420.1"/>
    </source>
</evidence>
<keyword evidence="1" id="KW-0812">Transmembrane</keyword>
<evidence type="ECO:0000313" key="3">
    <source>
        <dbReference type="Proteomes" id="UP000612899"/>
    </source>
</evidence>
<accession>A0A8J3Q389</accession>
<evidence type="ECO:0000256" key="1">
    <source>
        <dbReference type="SAM" id="Phobius"/>
    </source>
</evidence>
<dbReference type="AlphaFoldDB" id="A0A8J3Q389"/>
<reference evidence="2" key="1">
    <citation type="submission" date="2021-01" db="EMBL/GenBank/DDBJ databases">
        <title>Whole genome shotgun sequence of Rhizocola hellebori NBRC 109834.</title>
        <authorList>
            <person name="Komaki H."/>
            <person name="Tamura T."/>
        </authorList>
    </citation>
    <scope>NUCLEOTIDE SEQUENCE</scope>
    <source>
        <strain evidence="2">NBRC 109834</strain>
    </source>
</reference>
<protein>
    <recommendedName>
        <fullName evidence="4">DUF998 domain-containing protein</fullName>
    </recommendedName>
</protein>
<dbReference type="EMBL" id="BONY01000002">
    <property type="protein sequence ID" value="GIH02420.1"/>
    <property type="molecule type" value="Genomic_DNA"/>
</dbReference>
<dbReference type="Pfam" id="PF06197">
    <property type="entry name" value="DUF998"/>
    <property type="match status" value="1"/>
</dbReference>
<feature type="transmembrane region" description="Helical" evidence="1">
    <location>
        <begin position="99"/>
        <end position="120"/>
    </location>
</feature>
<feature type="transmembrane region" description="Helical" evidence="1">
    <location>
        <begin position="36"/>
        <end position="54"/>
    </location>
</feature>
<sequence length="185" mass="18260">MVLGLVATAGLAISVLPLPAASYVSEAGVAGSGHFVLYRASVIAAGLAAAALAAGLVHLFTLAALALFAAAPAIITSAVVGCTPGCPLPPYEATTGRDLVHAIASVIGVGCCGLAMLALARTSTGALRRLSWIAVLAGWPVLLGTGASMVVLGRGLATGLLERMALAVCLAWIIGVGLPRGWPAK</sequence>
<name>A0A8J3Q389_9ACTN</name>
<keyword evidence="3" id="KW-1185">Reference proteome</keyword>
<feature type="transmembrane region" description="Helical" evidence="1">
    <location>
        <begin position="164"/>
        <end position="182"/>
    </location>
</feature>
<dbReference type="InterPro" id="IPR009339">
    <property type="entry name" value="DUF998"/>
</dbReference>
<comment type="caution">
    <text evidence="2">The sequence shown here is derived from an EMBL/GenBank/DDBJ whole genome shotgun (WGS) entry which is preliminary data.</text>
</comment>
<feature type="transmembrane region" description="Helical" evidence="1">
    <location>
        <begin position="59"/>
        <end position="79"/>
    </location>
</feature>
<dbReference type="Proteomes" id="UP000612899">
    <property type="component" value="Unassembled WGS sequence"/>
</dbReference>
<feature type="transmembrane region" description="Helical" evidence="1">
    <location>
        <begin position="132"/>
        <end position="152"/>
    </location>
</feature>
<organism evidence="2 3">
    <name type="scientific">Rhizocola hellebori</name>
    <dbReference type="NCBI Taxonomy" id="1392758"/>
    <lineage>
        <taxon>Bacteria</taxon>
        <taxon>Bacillati</taxon>
        <taxon>Actinomycetota</taxon>
        <taxon>Actinomycetes</taxon>
        <taxon>Micromonosporales</taxon>
        <taxon>Micromonosporaceae</taxon>
        <taxon>Rhizocola</taxon>
    </lineage>
</organism>
<keyword evidence="1" id="KW-1133">Transmembrane helix</keyword>
<keyword evidence="1" id="KW-0472">Membrane</keyword>
<proteinExistence type="predicted"/>
<gene>
    <name evidence="2" type="ORF">Rhe02_04870</name>
</gene>